<keyword evidence="1" id="KW-0732">Signal</keyword>
<dbReference type="Proteomes" id="UP000004994">
    <property type="component" value="Chromosome 11"/>
</dbReference>
<dbReference type="GO" id="GO:0005655">
    <property type="term" value="C:nucleolar ribonuclease P complex"/>
    <property type="evidence" value="ECO:0007669"/>
    <property type="project" value="InterPro"/>
</dbReference>
<evidence type="ECO:0000313" key="3">
    <source>
        <dbReference type="Proteomes" id="UP000004994"/>
    </source>
</evidence>
<evidence type="ECO:0000313" key="2">
    <source>
        <dbReference type="EnsemblPlants" id="Solyc11g007803.1.1"/>
    </source>
</evidence>
<dbReference type="GO" id="GO:0001682">
    <property type="term" value="P:tRNA 5'-leader removal"/>
    <property type="evidence" value="ECO:0007669"/>
    <property type="project" value="InterPro"/>
</dbReference>
<feature type="signal peptide" evidence="1">
    <location>
        <begin position="1"/>
        <end position="27"/>
    </location>
</feature>
<dbReference type="PANTHER" id="PTHR22731:SF3">
    <property type="entry name" value="RIBONUCLEASES P_MRP PROTEIN SUBUNIT POP1"/>
    <property type="match status" value="1"/>
</dbReference>
<reference evidence="2" key="2">
    <citation type="submission" date="2019-01" db="UniProtKB">
        <authorList>
            <consortium name="EnsemblPlants"/>
        </authorList>
    </citation>
    <scope>IDENTIFICATION</scope>
    <source>
        <strain evidence="2">cv. Heinz 1706</strain>
    </source>
</reference>
<dbReference type="Gramene" id="Solyc11g007803.1.1">
    <property type="protein sequence ID" value="Solyc11g007803.1.1"/>
    <property type="gene ID" value="Solyc11g007803.1"/>
</dbReference>
<dbReference type="AlphaFoldDB" id="A0A3Q7IPW9"/>
<dbReference type="InterPro" id="IPR039182">
    <property type="entry name" value="Pop1"/>
</dbReference>
<protein>
    <submittedName>
        <fullName evidence="2">Uncharacterized protein</fullName>
    </submittedName>
</protein>
<dbReference type="OMA" id="ILHPITW"/>
<dbReference type="PANTHER" id="PTHR22731">
    <property type="entry name" value="RIBONUCLEASES P/MRP PROTEIN SUBUNIT POP1"/>
    <property type="match status" value="1"/>
</dbReference>
<dbReference type="EnsemblPlants" id="Solyc11g007803.1.1">
    <property type="protein sequence ID" value="Solyc11g007803.1.1"/>
    <property type="gene ID" value="Solyc11g007803.1"/>
</dbReference>
<name>A0A3Q7IPW9_SOLLC</name>
<dbReference type="GO" id="GO:0000172">
    <property type="term" value="C:ribonuclease MRP complex"/>
    <property type="evidence" value="ECO:0007669"/>
    <property type="project" value="InterPro"/>
</dbReference>
<evidence type="ECO:0000256" key="1">
    <source>
        <dbReference type="SAM" id="SignalP"/>
    </source>
</evidence>
<feature type="chain" id="PRO_5018726484" evidence="1">
    <location>
        <begin position="28"/>
        <end position="159"/>
    </location>
</feature>
<dbReference type="STRING" id="4081.A0A3Q7IPW9"/>
<sequence length="159" mass="17605">MVIHIFFQDLLLSILNTVLVPSPYSYCEDARNDVLSGAIYGSAELHHVGATFSKTIAPVTYMWQPQQCRKTDTKVDHAGICGEQQKIDGCASSRRLWVWIHAAAFSEGYNALLNACERQVDAAGSRVSCISLEDRLGKLELIGSRASELLQKLLHPATW</sequence>
<keyword evidence="3" id="KW-1185">Reference proteome</keyword>
<organism evidence="2">
    <name type="scientific">Solanum lycopersicum</name>
    <name type="common">Tomato</name>
    <name type="synonym">Lycopersicon esculentum</name>
    <dbReference type="NCBI Taxonomy" id="4081"/>
    <lineage>
        <taxon>Eukaryota</taxon>
        <taxon>Viridiplantae</taxon>
        <taxon>Streptophyta</taxon>
        <taxon>Embryophyta</taxon>
        <taxon>Tracheophyta</taxon>
        <taxon>Spermatophyta</taxon>
        <taxon>Magnoliopsida</taxon>
        <taxon>eudicotyledons</taxon>
        <taxon>Gunneridae</taxon>
        <taxon>Pentapetalae</taxon>
        <taxon>asterids</taxon>
        <taxon>lamiids</taxon>
        <taxon>Solanales</taxon>
        <taxon>Solanaceae</taxon>
        <taxon>Solanoideae</taxon>
        <taxon>Solaneae</taxon>
        <taxon>Solanum</taxon>
        <taxon>Solanum subgen. Lycopersicon</taxon>
    </lineage>
</organism>
<reference evidence="2" key="1">
    <citation type="journal article" date="2012" name="Nature">
        <title>The tomato genome sequence provides insights into fleshy fruit evolution.</title>
        <authorList>
            <consortium name="Tomato Genome Consortium"/>
        </authorList>
    </citation>
    <scope>NUCLEOTIDE SEQUENCE [LARGE SCALE GENOMIC DNA]</scope>
    <source>
        <strain evidence="2">cv. Heinz 1706</strain>
    </source>
</reference>
<proteinExistence type="predicted"/>
<dbReference type="InParanoid" id="A0A3Q7IPW9"/>
<accession>A0A3Q7IPW9</accession>